<proteinExistence type="predicted"/>
<gene>
    <name evidence="5" type="ORF">GCM10023151_01200</name>
</gene>
<feature type="domain" description="EAL" evidence="3">
    <location>
        <begin position="313"/>
        <end position="565"/>
    </location>
</feature>
<dbReference type="SMART" id="SM00448">
    <property type="entry name" value="REC"/>
    <property type="match status" value="1"/>
</dbReference>
<dbReference type="RefSeq" id="WP_345291264.1">
    <property type="nucleotide sequence ID" value="NZ_BAABFV010000001.1"/>
</dbReference>
<evidence type="ECO:0000313" key="6">
    <source>
        <dbReference type="Proteomes" id="UP001501011"/>
    </source>
</evidence>
<comment type="caution">
    <text evidence="5">The sequence shown here is derived from an EMBL/GenBank/DDBJ whole genome shotgun (WGS) entry which is preliminary data.</text>
</comment>
<dbReference type="InterPro" id="IPR029787">
    <property type="entry name" value="Nucleotide_cyclase"/>
</dbReference>
<name>A0ABP8IAI7_9GAMM</name>
<feature type="modified residue" description="4-aspartylphosphate" evidence="1">
    <location>
        <position position="53"/>
    </location>
</feature>
<dbReference type="InterPro" id="IPR011006">
    <property type="entry name" value="CheY-like_superfamily"/>
</dbReference>
<dbReference type="CDD" id="cd01948">
    <property type="entry name" value="EAL"/>
    <property type="match status" value="1"/>
</dbReference>
<dbReference type="InterPro" id="IPR001633">
    <property type="entry name" value="EAL_dom"/>
</dbReference>
<evidence type="ECO:0000259" key="3">
    <source>
        <dbReference type="PROSITE" id="PS50883"/>
    </source>
</evidence>
<dbReference type="PROSITE" id="PS50887">
    <property type="entry name" value="GGDEF"/>
    <property type="match status" value="1"/>
</dbReference>
<sequence>MKILIIDDDAIDRESMIRAIKGANFETDISEVQGASEASMLIKLISFDVILLDYNLSSSTGLELLQLLKSESLKESTAVIMVSASTDNDIALECIKAGAQDFLIKTEINAFRLQRAILNAQARTKLEENLRHSFQKAKELAEHDNLTGLTNRYYFDEVLRNEIKQHETMNKKLGLLLIDLDHFKFVNDNHGHDTGDQLLIEVVKRLARTLRNNELFSRLGGDELAITLKGIESPEAAKRVAERLLGSMQEPFEVGNLNLDISASIGIALYPDDAKNEKELLKFADIALFRSKELGRNQYSCFKRQMQEEFLSEFTIENQLKEALKDNSFYMDYQPIISSVDGAVIGAEALIRLKIDGQPLGPNVFIPIAEKSRLIVQIGNWAVRSAIQQLSIWNQDREKPLLMGINISPIQLSNQLVQLIKDCLIEFKVEPGLLELELTETALLTQRKATSEVIHSLSELGCRISLDDFGTGFSSISHLHSFPIDTVKIDRSLMPSSTSTNEISKLLNGLITLLKTIETKVVAEGVESKLDFDTCVNMEVDMIQGYFIGKPMHPNDFQTKFLHNDYMIEASDSQLQN</sequence>
<dbReference type="PROSITE" id="PS50110">
    <property type="entry name" value="RESPONSE_REGULATORY"/>
    <property type="match status" value="1"/>
</dbReference>
<dbReference type="Pfam" id="PF00563">
    <property type="entry name" value="EAL"/>
    <property type="match status" value="1"/>
</dbReference>
<evidence type="ECO:0000259" key="2">
    <source>
        <dbReference type="PROSITE" id="PS50110"/>
    </source>
</evidence>
<dbReference type="InterPro" id="IPR043128">
    <property type="entry name" value="Rev_trsase/Diguanyl_cyclase"/>
</dbReference>
<dbReference type="Gene3D" id="3.40.50.2300">
    <property type="match status" value="1"/>
</dbReference>
<dbReference type="InterPro" id="IPR000160">
    <property type="entry name" value="GGDEF_dom"/>
</dbReference>
<dbReference type="CDD" id="cd01949">
    <property type="entry name" value="GGDEF"/>
    <property type="match status" value="1"/>
</dbReference>
<dbReference type="PROSITE" id="PS50883">
    <property type="entry name" value="EAL"/>
    <property type="match status" value="1"/>
</dbReference>
<dbReference type="InterPro" id="IPR035919">
    <property type="entry name" value="EAL_sf"/>
</dbReference>
<dbReference type="PANTHER" id="PTHR44757:SF2">
    <property type="entry name" value="BIOFILM ARCHITECTURE MAINTENANCE PROTEIN MBAA"/>
    <property type="match status" value="1"/>
</dbReference>
<organism evidence="5 6">
    <name type="scientific">Kangiella marina</name>
    <dbReference type="NCBI Taxonomy" id="1079178"/>
    <lineage>
        <taxon>Bacteria</taxon>
        <taxon>Pseudomonadati</taxon>
        <taxon>Pseudomonadota</taxon>
        <taxon>Gammaproteobacteria</taxon>
        <taxon>Kangiellales</taxon>
        <taxon>Kangiellaceae</taxon>
        <taxon>Kangiella</taxon>
    </lineage>
</organism>
<dbReference type="Proteomes" id="UP001501011">
    <property type="component" value="Unassembled WGS sequence"/>
</dbReference>
<dbReference type="SMART" id="SM00267">
    <property type="entry name" value="GGDEF"/>
    <property type="match status" value="1"/>
</dbReference>
<dbReference type="PANTHER" id="PTHR44757">
    <property type="entry name" value="DIGUANYLATE CYCLASE DGCP"/>
    <property type="match status" value="1"/>
</dbReference>
<feature type="domain" description="GGDEF" evidence="4">
    <location>
        <begin position="171"/>
        <end position="304"/>
    </location>
</feature>
<keyword evidence="1" id="KW-0597">Phosphoprotein</keyword>
<feature type="domain" description="Response regulatory" evidence="2">
    <location>
        <begin position="2"/>
        <end position="120"/>
    </location>
</feature>
<dbReference type="SUPFAM" id="SSF55073">
    <property type="entry name" value="Nucleotide cyclase"/>
    <property type="match status" value="1"/>
</dbReference>
<dbReference type="Pfam" id="PF00072">
    <property type="entry name" value="Response_reg"/>
    <property type="match status" value="1"/>
</dbReference>
<dbReference type="SMART" id="SM00052">
    <property type="entry name" value="EAL"/>
    <property type="match status" value="1"/>
</dbReference>
<dbReference type="Gene3D" id="3.30.70.270">
    <property type="match status" value="1"/>
</dbReference>
<reference evidence="6" key="1">
    <citation type="journal article" date="2019" name="Int. J. Syst. Evol. Microbiol.">
        <title>The Global Catalogue of Microorganisms (GCM) 10K type strain sequencing project: providing services to taxonomists for standard genome sequencing and annotation.</title>
        <authorList>
            <consortium name="The Broad Institute Genomics Platform"/>
            <consortium name="The Broad Institute Genome Sequencing Center for Infectious Disease"/>
            <person name="Wu L."/>
            <person name="Ma J."/>
        </authorList>
    </citation>
    <scope>NUCLEOTIDE SEQUENCE [LARGE SCALE GENOMIC DNA]</scope>
    <source>
        <strain evidence="6">JCM 17728</strain>
    </source>
</reference>
<dbReference type="Pfam" id="PF00990">
    <property type="entry name" value="GGDEF"/>
    <property type="match status" value="1"/>
</dbReference>
<dbReference type="SUPFAM" id="SSF141868">
    <property type="entry name" value="EAL domain-like"/>
    <property type="match status" value="1"/>
</dbReference>
<dbReference type="SUPFAM" id="SSF52172">
    <property type="entry name" value="CheY-like"/>
    <property type="match status" value="1"/>
</dbReference>
<accession>A0ABP8IAI7</accession>
<evidence type="ECO:0000256" key="1">
    <source>
        <dbReference type="PROSITE-ProRule" id="PRU00169"/>
    </source>
</evidence>
<dbReference type="Gene3D" id="3.20.20.450">
    <property type="entry name" value="EAL domain"/>
    <property type="match status" value="1"/>
</dbReference>
<dbReference type="NCBIfam" id="TIGR00254">
    <property type="entry name" value="GGDEF"/>
    <property type="match status" value="1"/>
</dbReference>
<protein>
    <submittedName>
        <fullName evidence="5">GGDEF domain-containing response regulator</fullName>
    </submittedName>
</protein>
<dbReference type="InterPro" id="IPR052155">
    <property type="entry name" value="Biofilm_reg_signaling"/>
</dbReference>
<keyword evidence="6" id="KW-1185">Reference proteome</keyword>
<dbReference type="CDD" id="cd00156">
    <property type="entry name" value="REC"/>
    <property type="match status" value="1"/>
</dbReference>
<evidence type="ECO:0000313" key="5">
    <source>
        <dbReference type="EMBL" id="GAA4354798.1"/>
    </source>
</evidence>
<dbReference type="InterPro" id="IPR001789">
    <property type="entry name" value="Sig_transdc_resp-reg_receiver"/>
</dbReference>
<dbReference type="EMBL" id="BAABFV010000001">
    <property type="protein sequence ID" value="GAA4354798.1"/>
    <property type="molecule type" value="Genomic_DNA"/>
</dbReference>
<evidence type="ECO:0000259" key="4">
    <source>
        <dbReference type="PROSITE" id="PS50887"/>
    </source>
</evidence>